<dbReference type="Proteomes" id="UP000749293">
    <property type="component" value="Unassembled WGS sequence"/>
</dbReference>
<feature type="region of interest" description="Disordered" evidence="7">
    <location>
        <begin position="316"/>
        <end position="357"/>
    </location>
</feature>
<dbReference type="Pfam" id="PF02714">
    <property type="entry name" value="RSN1_7TM"/>
    <property type="match status" value="1"/>
</dbReference>
<feature type="domain" description="CSC1/OSCA1-like cytosolic" evidence="12">
    <location>
        <begin position="229"/>
        <end position="511"/>
    </location>
</feature>
<keyword evidence="6 8" id="KW-0472">Membrane</keyword>
<dbReference type="Pfam" id="PF14703">
    <property type="entry name" value="PHM7_cyt"/>
    <property type="match status" value="1"/>
</dbReference>
<proteinExistence type="inferred from homology"/>
<evidence type="ECO:0000313" key="14">
    <source>
        <dbReference type="Proteomes" id="UP000749293"/>
    </source>
</evidence>
<gene>
    <name evidence="13" type="ORF">GMORB2_3689</name>
</gene>
<feature type="domain" description="CSC1/OSCA1-like 7TM region" evidence="9">
    <location>
        <begin position="523"/>
        <end position="795"/>
    </location>
</feature>
<dbReference type="InterPro" id="IPR027815">
    <property type="entry name" value="CSC1/OSCA1-like_cyt"/>
</dbReference>
<dbReference type="GeneID" id="55969917"/>
<comment type="subcellular location">
    <subcellularLocation>
        <location evidence="1">Membrane</location>
        <topology evidence="1">Multi-pass membrane protein</topology>
    </subcellularLocation>
</comment>
<comment type="caution">
    <text evidence="13">The sequence shown here is derived from an EMBL/GenBank/DDBJ whole genome shotgun (WGS) entry which is preliminary data.</text>
</comment>
<reference evidence="13" key="1">
    <citation type="submission" date="2020-03" db="EMBL/GenBank/DDBJ databases">
        <title>Site-based positive gene gene selection in Geosmithia morbida across the United States reveals a broad range of putative effectors and factors for local host and environmental adapation.</title>
        <authorList>
            <person name="Onufrak A."/>
            <person name="Murdoch R.W."/>
            <person name="Gazis R."/>
            <person name="Huff M."/>
            <person name="Staton M."/>
            <person name="Klingeman W."/>
            <person name="Hadziabdic D."/>
        </authorList>
    </citation>
    <scope>NUCLEOTIDE SEQUENCE</scope>
    <source>
        <strain evidence="13">1262</strain>
    </source>
</reference>
<feature type="compositionally biased region" description="Basic and acidic residues" evidence="7">
    <location>
        <begin position="847"/>
        <end position="859"/>
    </location>
</feature>
<keyword evidence="5 8" id="KW-1133">Transmembrane helix</keyword>
<evidence type="ECO:0000313" key="13">
    <source>
        <dbReference type="EMBL" id="KAF4124850.1"/>
    </source>
</evidence>
<feature type="transmembrane region" description="Helical" evidence="8">
    <location>
        <begin position="776"/>
        <end position="797"/>
    </location>
</feature>
<feature type="transmembrane region" description="Helical" evidence="8">
    <location>
        <begin position="61"/>
        <end position="79"/>
    </location>
</feature>
<dbReference type="GO" id="GO:0005227">
    <property type="term" value="F:calcium-activated cation channel activity"/>
    <property type="evidence" value="ECO:0007669"/>
    <property type="project" value="InterPro"/>
</dbReference>
<evidence type="ECO:0000256" key="8">
    <source>
        <dbReference type="SAM" id="Phobius"/>
    </source>
</evidence>
<dbReference type="EMBL" id="JAANYQ010000003">
    <property type="protein sequence ID" value="KAF4124850.1"/>
    <property type="molecule type" value="Genomic_DNA"/>
</dbReference>
<evidence type="ECO:0000256" key="4">
    <source>
        <dbReference type="ARBA" id="ARBA00022692"/>
    </source>
</evidence>
<evidence type="ECO:0000259" key="10">
    <source>
        <dbReference type="Pfam" id="PF12621"/>
    </source>
</evidence>
<dbReference type="OrthoDB" id="1076608at2759"/>
<protein>
    <submittedName>
        <fullName evidence="13">Calcium permeable stress-gated cation channel</fullName>
    </submittedName>
</protein>
<dbReference type="InterPro" id="IPR022257">
    <property type="entry name" value="PHM7_ext"/>
</dbReference>
<organism evidence="13 14">
    <name type="scientific">Geosmithia morbida</name>
    <dbReference type="NCBI Taxonomy" id="1094350"/>
    <lineage>
        <taxon>Eukaryota</taxon>
        <taxon>Fungi</taxon>
        <taxon>Dikarya</taxon>
        <taxon>Ascomycota</taxon>
        <taxon>Pezizomycotina</taxon>
        <taxon>Sordariomycetes</taxon>
        <taxon>Hypocreomycetidae</taxon>
        <taxon>Hypocreales</taxon>
        <taxon>Bionectriaceae</taxon>
        <taxon>Geosmithia</taxon>
    </lineage>
</organism>
<evidence type="ECO:0000256" key="3">
    <source>
        <dbReference type="ARBA" id="ARBA00022448"/>
    </source>
</evidence>
<feature type="domain" description="10TM putative phosphate transporter extracellular tail" evidence="10">
    <location>
        <begin position="949"/>
        <end position="1036"/>
    </location>
</feature>
<dbReference type="InterPro" id="IPR045122">
    <property type="entry name" value="Csc1-like"/>
</dbReference>
<evidence type="ECO:0000259" key="11">
    <source>
        <dbReference type="Pfam" id="PF13967"/>
    </source>
</evidence>
<dbReference type="GO" id="GO:0005886">
    <property type="term" value="C:plasma membrane"/>
    <property type="evidence" value="ECO:0007669"/>
    <property type="project" value="TreeGrafter"/>
</dbReference>
<feature type="transmembrane region" description="Helical" evidence="8">
    <location>
        <begin position="145"/>
        <end position="165"/>
    </location>
</feature>
<evidence type="ECO:0000256" key="2">
    <source>
        <dbReference type="ARBA" id="ARBA00007779"/>
    </source>
</evidence>
<evidence type="ECO:0000256" key="1">
    <source>
        <dbReference type="ARBA" id="ARBA00004141"/>
    </source>
</evidence>
<dbReference type="InterPro" id="IPR003864">
    <property type="entry name" value="CSC1/OSCA1-like_7TM"/>
</dbReference>
<evidence type="ECO:0000256" key="7">
    <source>
        <dbReference type="SAM" id="MobiDB-lite"/>
    </source>
</evidence>
<dbReference type="InterPro" id="IPR032880">
    <property type="entry name" value="CSC1/OSCA1-like_N"/>
</dbReference>
<comment type="similarity">
    <text evidence="2">Belongs to the CSC1 (TC 1.A.17) family.</text>
</comment>
<keyword evidence="14" id="KW-1185">Reference proteome</keyword>
<accession>A0A9P5D6K3</accession>
<feature type="transmembrane region" description="Helical" evidence="8">
    <location>
        <begin position="569"/>
        <end position="595"/>
    </location>
</feature>
<evidence type="ECO:0000259" key="12">
    <source>
        <dbReference type="Pfam" id="PF14703"/>
    </source>
</evidence>
<evidence type="ECO:0000256" key="6">
    <source>
        <dbReference type="ARBA" id="ARBA00023136"/>
    </source>
</evidence>
<dbReference type="PANTHER" id="PTHR13018:SF53">
    <property type="entry name" value="DUF221 DOMAIN PROTEIN"/>
    <property type="match status" value="1"/>
</dbReference>
<name>A0A9P5D6K3_9HYPO</name>
<evidence type="ECO:0000259" key="9">
    <source>
        <dbReference type="Pfam" id="PF02714"/>
    </source>
</evidence>
<feature type="region of interest" description="Disordered" evidence="7">
    <location>
        <begin position="847"/>
        <end position="866"/>
    </location>
</feature>
<feature type="transmembrane region" description="Helical" evidence="8">
    <location>
        <begin position="721"/>
        <end position="754"/>
    </location>
</feature>
<keyword evidence="3" id="KW-0813">Transport</keyword>
<dbReference type="PANTHER" id="PTHR13018">
    <property type="entry name" value="PROBABLE MEMBRANE PROTEIN DUF221-RELATED"/>
    <property type="match status" value="1"/>
</dbReference>
<dbReference type="RefSeq" id="XP_035323502.1">
    <property type="nucleotide sequence ID" value="XM_035465665.1"/>
</dbReference>
<feature type="region of interest" description="Disordered" evidence="7">
    <location>
        <begin position="25"/>
        <end position="50"/>
    </location>
</feature>
<feature type="domain" description="CSC1/OSCA1-like N-terminal transmembrane" evidence="11">
    <location>
        <begin position="58"/>
        <end position="206"/>
    </location>
</feature>
<feature type="transmembrane region" description="Helical" evidence="8">
    <location>
        <begin position="525"/>
        <end position="549"/>
    </location>
</feature>
<dbReference type="Pfam" id="PF12621">
    <property type="entry name" value="PHM7_ext"/>
    <property type="match status" value="1"/>
</dbReference>
<feature type="transmembrane region" description="Helical" evidence="8">
    <location>
        <begin position="804"/>
        <end position="821"/>
    </location>
</feature>
<keyword evidence="4 8" id="KW-0812">Transmembrane</keyword>
<sequence>MASAMASANGLASRSLQDFIDNLTKQNSDPRVGSGREGSSGGTLSGSNGSKSASLSKLGSTFIPVIVYVAVCLLVFIVARRRYPRVYAPRTISALRSPETPAPALPRGWFNWIVPFFKVPDTFVLNHGSLDGFFFLRFLKVLRNVCFFGCLISWPILFPLHATGGNGEEQLEKLTIGNVSDPARLYANAVVAWLLFGFVLFTVSRETVYYINMRQAYLSSPYYAKRLSSRTVMFSSVPRRYLDEARIRKLFGDSVRRVWLPRTSKHLANLVKEREQTALRLEKAEIALIKKVNSARAKQLRSDPDRSALVKQWEGSTNQLARAEEGHSTEHYRSTSSEDRNVSRTASGSYPSTTGETAVESIELAEANKEKDHIIDYNNSNHTDEYDDDEAMYIHPYGLNVDIPDVRGSVASLYITAQQRPYHRPIANYGRRIDTIRWTRRRLIELNRDIAQMRKKLKSPNCKTSNTLPAAFVEFDSQEAAQAAHQSLTHHQPLHMAPRLIGVRPDEVVWETLRMRWWERIMRRFLVQGFIVAAIIFWSIPSAVVGIISNVESLSSMFPWLNWILDLPSLILGLLTGFVPALALSFFMALVPVIMRKCARAAGVPVHSMVELFTQTAYFAFQVVQVFLITTLTSAASSAFFKILMDPVSAKDVLAQNLPKASNFYISYILIQCLANSGTQILQPFQLMRQGILSHVAQTPRGRHRAWHTMIPPRWGRDFPVFANLGVIALAYTCIAPLILAFAGLGMGFTHIVWRYNLIYVYEADMDSKGLFYPRALNHLIVGLYLAEICLIGLFFLNGATGPGVLIIMLFVFTGLIQYSISQAIGPLLQNLPQTLKLEEDIQDEERAAAEAAKTRQDNPESEDLGAANSYYDTELTFGEEDEEFVDEDDDEVPTPIGNRALEGAGTVRDTVATWAKGFTKKAAKNEASSMGIDFDRDFDAAPNFITKWFNPHIHEDFIAIRKNLMTLPDDPPDLGNDPRQIYHPPEMWETKPILWIPRDEARVSRQEVAHTRKSTPISDKGAHIDSKGRIVVDVEAAPFMRPRLVV</sequence>
<feature type="compositionally biased region" description="Polar residues" evidence="7">
    <location>
        <begin position="343"/>
        <end position="356"/>
    </location>
</feature>
<dbReference type="Pfam" id="PF13967">
    <property type="entry name" value="RSN1_TM"/>
    <property type="match status" value="1"/>
</dbReference>
<dbReference type="AlphaFoldDB" id="A0A9P5D6K3"/>
<feature type="compositionally biased region" description="Basic and acidic residues" evidence="7">
    <location>
        <begin position="322"/>
        <end position="342"/>
    </location>
</feature>
<feature type="transmembrane region" description="Helical" evidence="8">
    <location>
        <begin position="185"/>
        <end position="204"/>
    </location>
</feature>
<feature type="compositionally biased region" description="Gly residues" evidence="7">
    <location>
        <begin position="35"/>
        <end position="44"/>
    </location>
</feature>
<evidence type="ECO:0000256" key="5">
    <source>
        <dbReference type="ARBA" id="ARBA00022989"/>
    </source>
</evidence>